<keyword evidence="1" id="KW-1133">Transmembrane helix</keyword>
<keyword evidence="1" id="KW-0812">Transmembrane</keyword>
<sequence length="197" mass="21611">MSSALDTLCGQAYGAKQHPLVGIHMQRSILVHLMTCILKAAGQNVRGNSPSCRGLRFVSHTECFWLRNTSKPGQVPPDSEPRVPDDGLTILLHAFLCWAMILKSKLGFRGAALTTSISVWLSVLVYSLYVKFSPLCKETWPGFSKEALSGLGVLDIRAHGFSSRSPSQPEARHISAHHHVMEYTQDKEVVAAVATMI</sequence>
<accession>A0A7N0UB38</accession>
<dbReference type="EnsemblPlants" id="Kaladp0058s0576.1.v1.1">
    <property type="protein sequence ID" value="Kaladp0058s0576.1.v1.1"/>
    <property type="gene ID" value="Kaladp0058s0576.v1.1"/>
</dbReference>
<dbReference type="Gramene" id="Kaladp0058s0576.1.v1.1">
    <property type="protein sequence ID" value="Kaladp0058s0576.1.v1.1"/>
    <property type="gene ID" value="Kaladp0058s0576.v1.1"/>
</dbReference>
<keyword evidence="1" id="KW-0472">Membrane</keyword>
<reference evidence="2" key="1">
    <citation type="submission" date="2021-01" db="UniProtKB">
        <authorList>
            <consortium name="EnsemblPlants"/>
        </authorList>
    </citation>
    <scope>IDENTIFICATION</scope>
</reference>
<keyword evidence="3" id="KW-1185">Reference proteome</keyword>
<evidence type="ECO:0000256" key="1">
    <source>
        <dbReference type="SAM" id="Phobius"/>
    </source>
</evidence>
<dbReference type="AlphaFoldDB" id="A0A7N0UB38"/>
<organism evidence="2 3">
    <name type="scientific">Kalanchoe fedtschenkoi</name>
    <name type="common">Lavender scallops</name>
    <name type="synonym">South American air plant</name>
    <dbReference type="NCBI Taxonomy" id="63787"/>
    <lineage>
        <taxon>Eukaryota</taxon>
        <taxon>Viridiplantae</taxon>
        <taxon>Streptophyta</taxon>
        <taxon>Embryophyta</taxon>
        <taxon>Tracheophyta</taxon>
        <taxon>Spermatophyta</taxon>
        <taxon>Magnoliopsida</taxon>
        <taxon>eudicotyledons</taxon>
        <taxon>Gunneridae</taxon>
        <taxon>Pentapetalae</taxon>
        <taxon>Saxifragales</taxon>
        <taxon>Crassulaceae</taxon>
        <taxon>Kalanchoe</taxon>
    </lineage>
</organism>
<protein>
    <submittedName>
        <fullName evidence="2">Uncharacterized protein</fullName>
    </submittedName>
</protein>
<proteinExistence type="predicted"/>
<evidence type="ECO:0000313" key="3">
    <source>
        <dbReference type="Proteomes" id="UP000594263"/>
    </source>
</evidence>
<name>A0A7N0UB38_KALFE</name>
<dbReference type="PANTHER" id="PTHR11206">
    <property type="entry name" value="MULTIDRUG RESISTANCE PROTEIN"/>
    <property type="match status" value="1"/>
</dbReference>
<evidence type="ECO:0000313" key="2">
    <source>
        <dbReference type="EnsemblPlants" id="Kaladp0058s0576.1.v1.1"/>
    </source>
</evidence>
<dbReference type="Proteomes" id="UP000594263">
    <property type="component" value="Unplaced"/>
</dbReference>
<feature type="transmembrane region" description="Helical" evidence="1">
    <location>
        <begin position="110"/>
        <end position="129"/>
    </location>
</feature>